<reference evidence="1" key="1">
    <citation type="submission" date="2020-04" db="EMBL/GenBank/DDBJ databases">
        <authorList>
            <person name="Alioto T."/>
            <person name="Alioto T."/>
            <person name="Gomez Garrido J."/>
        </authorList>
    </citation>
    <scope>NUCLEOTIDE SEQUENCE</scope>
    <source>
        <strain evidence="1">A484AB</strain>
    </source>
</reference>
<dbReference type="OrthoDB" id="10066052at2759"/>
<dbReference type="AlphaFoldDB" id="A0A6S7HZ41"/>
<organism evidence="1 2">
    <name type="scientific">Paramuricea clavata</name>
    <name type="common">Red gorgonian</name>
    <name type="synonym">Violescent sea-whip</name>
    <dbReference type="NCBI Taxonomy" id="317549"/>
    <lineage>
        <taxon>Eukaryota</taxon>
        <taxon>Metazoa</taxon>
        <taxon>Cnidaria</taxon>
        <taxon>Anthozoa</taxon>
        <taxon>Octocorallia</taxon>
        <taxon>Malacalcyonacea</taxon>
        <taxon>Plexauridae</taxon>
        <taxon>Paramuricea</taxon>
    </lineage>
</organism>
<dbReference type="PANTHER" id="PTHR46670">
    <property type="entry name" value="ENDO/EXONUCLEASE/PHOSPHATASE DOMAIN-CONTAINING PROTEIN"/>
    <property type="match status" value="1"/>
</dbReference>
<dbReference type="EMBL" id="CACRXK020007054">
    <property type="protein sequence ID" value="CAB4011174.1"/>
    <property type="molecule type" value="Genomic_DNA"/>
</dbReference>
<dbReference type="PROSITE" id="PS50878">
    <property type="entry name" value="RT_POL"/>
    <property type="match status" value="1"/>
</dbReference>
<accession>A0A6S7HZ41</accession>
<dbReference type="InterPro" id="IPR000477">
    <property type="entry name" value="RT_dom"/>
</dbReference>
<dbReference type="Pfam" id="PF00078">
    <property type="entry name" value="RVT_1"/>
    <property type="match status" value="1"/>
</dbReference>
<protein>
    <submittedName>
        <fullName evidence="1">Uncharacterized protein</fullName>
    </submittedName>
</protein>
<sequence length="501" mass="57853">MVHIPRSSSQRGGGVGILHKDTLDLKITETVNTFASFECIERLLKLDSTWIRVVVVYRPPVSSVNALSGSMFLSEFSFKTTTKKPSVARKTVSYRRWKSLDVNQFRQSIDDIDIQSVNSLSDLALLYNSALRDLLEKHVPLRSKTVTLHPQAEWFDAKLLIEKRAKRKLERKFRLSNSPEDIRQFNEHSEYYSHLLVTTRQKFYTDKIEANYGDQKVLFQVLDKLLHRENQRQFPPHDNLDNLTNMFADFFVRKIDTIRSQLHLATVDNLLGFESSCETVEKLEYFSSVSEHQIENIIRLTNNKSCELDPIPTWLLKQCIPALPPIITKIVNLSLHDAFMPTLFKQAFLTPILKNISLSTDEENSFRPISNLSYVSKLIEKVVDTQLTNHIQEHNLDESLQSAYKKHHSTETAWVRLHNDILSELDDNKTVLLVSLDVSAAFDTIDHSILLRLLESRKPLFNVGKVMIYDLWPPLHLGLTCQIQLESYRRQTFLSTSTPNC</sequence>
<evidence type="ECO:0000313" key="2">
    <source>
        <dbReference type="Proteomes" id="UP001152795"/>
    </source>
</evidence>
<gene>
    <name evidence="1" type="ORF">PACLA_8A071530</name>
</gene>
<keyword evidence="2" id="KW-1185">Reference proteome</keyword>
<name>A0A6S7HZ41_PARCT</name>
<dbReference type="Proteomes" id="UP001152795">
    <property type="component" value="Unassembled WGS sequence"/>
</dbReference>
<comment type="caution">
    <text evidence="1">The sequence shown here is derived from an EMBL/GenBank/DDBJ whole genome shotgun (WGS) entry which is preliminary data.</text>
</comment>
<evidence type="ECO:0000313" key="1">
    <source>
        <dbReference type="EMBL" id="CAB4011174.1"/>
    </source>
</evidence>
<dbReference type="PANTHER" id="PTHR46670:SF3">
    <property type="entry name" value="ENDONUCLEASE_EXONUCLEASE_PHOSPHATASE DOMAIN-CONTAINING PROTEIN"/>
    <property type="match status" value="1"/>
</dbReference>
<proteinExistence type="predicted"/>